<accession>A0A369B8I3</accession>
<dbReference type="EMBL" id="QPJT01000006">
    <property type="protein sequence ID" value="RCX17839.1"/>
    <property type="molecule type" value="Genomic_DNA"/>
</dbReference>
<dbReference type="GO" id="GO:0009313">
    <property type="term" value="P:oligosaccharide catabolic process"/>
    <property type="evidence" value="ECO:0007669"/>
    <property type="project" value="TreeGrafter"/>
</dbReference>
<dbReference type="PANTHER" id="PTHR46017:SF1">
    <property type="entry name" value="ALPHA-MANNOSIDASE 2C1"/>
    <property type="match status" value="1"/>
</dbReference>
<comment type="caution">
    <text evidence="6">The sequence shown here is derived from an EMBL/GenBank/DDBJ whole genome shotgun (WGS) entry which is preliminary data.</text>
</comment>
<dbReference type="InterPro" id="IPR041147">
    <property type="entry name" value="GH38_C"/>
</dbReference>
<dbReference type="GO" id="GO:0006013">
    <property type="term" value="P:mannose metabolic process"/>
    <property type="evidence" value="ECO:0007669"/>
    <property type="project" value="InterPro"/>
</dbReference>
<dbReference type="FunFam" id="3.20.110.10:FF:000002">
    <property type="entry name" value="alpha-mannosidase 2C1 isoform X1"/>
    <property type="match status" value="1"/>
</dbReference>
<dbReference type="InterPro" id="IPR013780">
    <property type="entry name" value="Glyco_hydro_b"/>
</dbReference>
<dbReference type="InterPro" id="IPR011330">
    <property type="entry name" value="Glyco_hydro/deAcase_b/a-brl"/>
</dbReference>
<dbReference type="Pfam" id="PF17677">
    <property type="entry name" value="Glyco_hydro38C2"/>
    <property type="match status" value="1"/>
</dbReference>
<evidence type="ECO:0000256" key="1">
    <source>
        <dbReference type="ARBA" id="ARBA00009792"/>
    </source>
</evidence>
<feature type="domain" description="Glycoside hydrolase family 38 central" evidence="5">
    <location>
        <begin position="512"/>
        <end position="591"/>
    </location>
</feature>
<dbReference type="InterPro" id="IPR054723">
    <property type="entry name" value="Ams1-like_N"/>
</dbReference>
<dbReference type="Gene3D" id="2.60.40.2220">
    <property type="match status" value="1"/>
</dbReference>
<dbReference type="Gene3D" id="2.70.98.30">
    <property type="entry name" value="Golgi alpha-mannosidase II, domain 4"/>
    <property type="match status" value="1"/>
</dbReference>
<keyword evidence="4" id="KW-0326">Glycosidase</keyword>
<dbReference type="Pfam" id="PF22907">
    <property type="entry name" value="Ams1-like_1st"/>
    <property type="match status" value="1"/>
</dbReference>
<dbReference type="RefSeq" id="WP_114296993.1">
    <property type="nucleotide sequence ID" value="NZ_QPJT01000006.1"/>
</dbReference>
<reference evidence="6 7" key="1">
    <citation type="submission" date="2018-07" db="EMBL/GenBank/DDBJ databases">
        <title>Genomic Encyclopedia of Type Strains, Phase IV (KMG-IV): sequencing the most valuable type-strain genomes for metagenomic binning, comparative biology and taxonomic classification.</title>
        <authorList>
            <person name="Goeker M."/>
        </authorList>
    </citation>
    <scope>NUCLEOTIDE SEQUENCE [LARGE SCALE GENOMIC DNA]</scope>
    <source>
        <strain evidence="6 7">DSM 27016</strain>
    </source>
</reference>
<dbReference type="InterPro" id="IPR000602">
    <property type="entry name" value="Glyco_hydro_38_N"/>
</dbReference>
<dbReference type="InterPro" id="IPR015341">
    <property type="entry name" value="Glyco_hydro_38_cen"/>
</dbReference>
<dbReference type="CDD" id="cd10789">
    <property type="entry name" value="GH38N_AMII_ER_cytosolic"/>
    <property type="match status" value="1"/>
</dbReference>
<protein>
    <submittedName>
        <fullName evidence="6">Alpha-mannosidase</fullName>
    </submittedName>
</protein>
<dbReference type="InterPro" id="IPR011013">
    <property type="entry name" value="Gal_mutarotase_sf_dom"/>
</dbReference>
<dbReference type="InterPro" id="IPR037094">
    <property type="entry name" value="Glyco_hydro_38_cen_sf"/>
</dbReference>
<evidence type="ECO:0000256" key="2">
    <source>
        <dbReference type="ARBA" id="ARBA00022723"/>
    </source>
</evidence>
<evidence type="ECO:0000256" key="4">
    <source>
        <dbReference type="ARBA" id="ARBA00023295"/>
    </source>
</evidence>
<proteinExistence type="inferred from homology"/>
<dbReference type="Pfam" id="PF01074">
    <property type="entry name" value="Glyco_hydro_38N"/>
    <property type="match status" value="1"/>
</dbReference>
<dbReference type="SUPFAM" id="SSF88713">
    <property type="entry name" value="Glycoside hydrolase/deacetylase"/>
    <property type="match status" value="1"/>
</dbReference>
<dbReference type="SMART" id="SM00872">
    <property type="entry name" value="Alpha-mann_mid"/>
    <property type="match status" value="1"/>
</dbReference>
<dbReference type="Gene3D" id="2.60.40.1180">
    <property type="entry name" value="Golgi alpha-mannosidase II"/>
    <property type="match status" value="1"/>
</dbReference>
<dbReference type="PANTHER" id="PTHR46017">
    <property type="entry name" value="ALPHA-MANNOSIDASE 2C1"/>
    <property type="match status" value="1"/>
</dbReference>
<evidence type="ECO:0000259" key="5">
    <source>
        <dbReference type="SMART" id="SM00872"/>
    </source>
</evidence>
<keyword evidence="2" id="KW-0479">Metal-binding</keyword>
<keyword evidence="3" id="KW-0378">Hydrolase</keyword>
<gene>
    <name evidence="6" type="ORF">DFR58_1064</name>
</gene>
<evidence type="ECO:0000256" key="3">
    <source>
        <dbReference type="ARBA" id="ARBA00022801"/>
    </source>
</evidence>
<comment type="similarity">
    <text evidence="1">Belongs to the glycosyl hydrolase 38 family.</text>
</comment>
<dbReference type="AlphaFoldDB" id="A0A369B8I3"/>
<dbReference type="GO" id="GO:0004559">
    <property type="term" value="F:alpha-mannosidase activity"/>
    <property type="evidence" value="ECO:0007669"/>
    <property type="project" value="InterPro"/>
</dbReference>
<keyword evidence="7" id="KW-1185">Reference proteome</keyword>
<dbReference type="FunFam" id="2.70.98.30:FF:000010">
    <property type="entry name" value="Cytosolic alpha-mannosidase"/>
    <property type="match status" value="1"/>
</dbReference>
<dbReference type="InterPro" id="IPR028995">
    <property type="entry name" value="Glyco_hydro_57/38_cen_sf"/>
</dbReference>
<dbReference type="Gene3D" id="1.20.1270.50">
    <property type="entry name" value="Glycoside hydrolase family 38, central domain"/>
    <property type="match status" value="1"/>
</dbReference>
<dbReference type="GO" id="GO:0030246">
    <property type="term" value="F:carbohydrate binding"/>
    <property type="evidence" value="ECO:0007669"/>
    <property type="project" value="InterPro"/>
</dbReference>
<dbReference type="Gene3D" id="3.20.110.10">
    <property type="entry name" value="Glycoside hydrolase 38, N terminal domain"/>
    <property type="match status" value="1"/>
</dbReference>
<sequence length="1053" mass="120857">MFLIQERVGRAVEELQKYIYPDCEKVSSCLCKREADEKRINWDIEEWEDFKPGDTWGGYDRYSWFKMVVKVPERFSGKEIVFRVKTGREGGWDAVNPQFMAYVDDLPVQGLDVNHRDIILSGNATAEDEYCIVLHAYSGMEEKQSILEASLHCVDNNVKKLYYDLKNPYETAILMDKEDIKKIDMLGCLNASINLIDFRKPLSEEFNASVKAAIKHLEENFYGRLCKSSDAAVYCVGHTHIDVAWRWTVSQSKQKSARSFSSALELMKRYPEFVFMSSQPQLYEFVKEGYPEIYKNIVQRVKEGKWEAEGSMWLEADCNLTSGESLVRQILFGTRFFEKEFGVKSKVLWMPDVFGYSAALPQIMKKSGIEYFMTTKLSWNEYNKFPYDTFMWKGLDGSEVLSYLVTTSEAASVDRSFFTTYSGIINPSQVIGAWKRYQQKSINNEVLVAYGYGDGGGGPTEEMLENARRLEKGIPGCPRVKLGTAAEFFKNLDERVCHRKDMPKWTGELYFENHRGTYTSMARNKKANRKCEFLYQDAEMLSVMGTMTSSARLYRRERLNAGWKTILLNQFHDILPGSSIKEVYDDSKKDYLRVIKDGEGLLDEAIGNIGANIALHGKSVVVFNQLGFERSDVVSLNVPEDMGDIQLLGDEGNILPVQKICNNSSEGQTQLMFFAEKIPSKGYKAFELVKGEDLRVCCEESGAFAQADKYRLTNRFFDIRLDVQGTLSSIYDKTNKRELLTQGSRGNVLQAFEDMPLDYDAWDINIFYSQKMWEINDVESIEAVENGPVRASVEIRRRFLDSVIIQRICIYTHVPRIDFNTTIDWKQSQILLKAAFPVDIHTDKAAYDVQFGNVERPTCWNTSWDTARFEVCAHKWADLSEDGYGISLMNDCKYGYDIKDGIMRITLLKSGVVPYPDADRELHEFTYSIFPHAEDWKKGGTVKAAYELNCPMYTKLEEAHGGDLPKVFSLIGINRDNIVLETVKLAEDNSDIIVRMYECHNRRSAAQLTSFKEFKQVYECDLMENILSPVDSDGNSFEFLIKPYEIKTFRLVL</sequence>
<dbReference type="Proteomes" id="UP000253034">
    <property type="component" value="Unassembled WGS sequence"/>
</dbReference>
<organism evidence="6 7">
    <name type="scientific">Anaerobacterium chartisolvens</name>
    <dbReference type="NCBI Taxonomy" id="1297424"/>
    <lineage>
        <taxon>Bacteria</taxon>
        <taxon>Bacillati</taxon>
        <taxon>Bacillota</taxon>
        <taxon>Clostridia</taxon>
        <taxon>Eubacteriales</taxon>
        <taxon>Oscillospiraceae</taxon>
        <taxon>Anaerobacterium</taxon>
    </lineage>
</organism>
<name>A0A369B8I3_9FIRM</name>
<dbReference type="OrthoDB" id="9772207at2"/>
<dbReference type="InterPro" id="IPR027291">
    <property type="entry name" value="Glyco_hydro_38_N_sf"/>
</dbReference>
<dbReference type="Pfam" id="PF09261">
    <property type="entry name" value="Alpha-mann_mid"/>
    <property type="match status" value="1"/>
</dbReference>
<dbReference type="Pfam" id="PF07748">
    <property type="entry name" value="Glyco_hydro_38C"/>
    <property type="match status" value="1"/>
</dbReference>
<evidence type="ECO:0000313" key="7">
    <source>
        <dbReference type="Proteomes" id="UP000253034"/>
    </source>
</evidence>
<dbReference type="SUPFAM" id="SSF74650">
    <property type="entry name" value="Galactose mutarotase-like"/>
    <property type="match status" value="1"/>
</dbReference>
<dbReference type="FunFam" id="1.20.1270.50:FF:000004">
    <property type="entry name" value="alpha-mannosidase 2C1 isoform X1"/>
    <property type="match status" value="1"/>
</dbReference>
<evidence type="ECO:0000313" key="6">
    <source>
        <dbReference type="EMBL" id="RCX17839.1"/>
    </source>
</evidence>
<dbReference type="InterPro" id="IPR011682">
    <property type="entry name" value="Glyco_hydro_38_C"/>
</dbReference>
<dbReference type="GO" id="GO:0046872">
    <property type="term" value="F:metal ion binding"/>
    <property type="evidence" value="ECO:0007669"/>
    <property type="project" value="UniProtKB-KW"/>
</dbReference>
<dbReference type="SUPFAM" id="SSF88688">
    <property type="entry name" value="Families 57/38 glycoside transferase middle domain"/>
    <property type="match status" value="1"/>
</dbReference>